<evidence type="ECO:0000256" key="9">
    <source>
        <dbReference type="ARBA" id="ARBA00023237"/>
    </source>
</evidence>
<evidence type="ECO:0000256" key="2">
    <source>
        <dbReference type="ARBA" id="ARBA00022448"/>
    </source>
</evidence>
<dbReference type="InterPro" id="IPR023997">
    <property type="entry name" value="TonB-dep_OMP_SusC/RagA_CS"/>
</dbReference>
<evidence type="ECO:0000256" key="12">
    <source>
        <dbReference type="SAM" id="SignalP"/>
    </source>
</evidence>
<dbReference type="SUPFAM" id="SSF49464">
    <property type="entry name" value="Carboxypeptidase regulatory domain-like"/>
    <property type="match status" value="1"/>
</dbReference>
<evidence type="ECO:0000256" key="6">
    <source>
        <dbReference type="ARBA" id="ARBA00023004"/>
    </source>
</evidence>
<dbReference type="SUPFAM" id="SSF56935">
    <property type="entry name" value="Porins"/>
    <property type="match status" value="1"/>
</dbReference>
<dbReference type="InterPro" id="IPR012910">
    <property type="entry name" value="Plug_dom"/>
</dbReference>
<dbReference type="Proteomes" id="UP000391834">
    <property type="component" value="Unassembled WGS sequence"/>
</dbReference>
<dbReference type="InterPro" id="IPR023996">
    <property type="entry name" value="TonB-dep_OMP_SusC/RagA"/>
</dbReference>
<keyword evidence="3 10" id="KW-1134">Transmembrane beta strand</keyword>
<evidence type="ECO:0000256" key="5">
    <source>
        <dbReference type="ARBA" id="ARBA00022692"/>
    </source>
</evidence>
<dbReference type="Pfam" id="PF00593">
    <property type="entry name" value="TonB_dep_Rec_b-barrel"/>
    <property type="match status" value="1"/>
</dbReference>
<evidence type="ECO:0000256" key="4">
    <source>
        <dbReference type="ARBA" id="ARBA00022496"/>
    </source>
</evidence>
<dbReference type="Gene3D" id="2.40.170.20">
    <property type="entry name" value="TonB-dependent receptor, beta-barrel domain"/>
    <property type="match status" value="1"/>
</dbReference>
<keyword evidence="12" id="KW-0732">Signal</keyword>
<dbReference type="InterPro" id="IPR037066">
    <property type="entry name" value="Plug_dom_sf"/>
</dbReference>
<comment type="similarity">
    <text evidence="10 11">Belongs to the TonB-dependent receptor family.</text>
</comment>
<keyword evidence="15" id="KW-1185">Reference proteome</keyword>
<evidence type="ECO:0000256" key="10">
    <source>
        <dbReference type="PROSITE-ProRule" id="PRU01360"/>
    </source>
</evidence>
<evidence type="ECO:0000313" key="15">
    <source>
        <dbReference type="Proteomes" id="UP000391834"/>
    </source>
</evidence>
<dbReference type="NCBIfam" id="TIGR04057">
    <property type="entry name" value="SusC_RagA_signa"/>
    <property type="match status" value="1"/>
</dbReference>
<keyword evidence="4" id="KW-0410">Iron transport</keyword>
<dbReference type="Pfam" id="PF13715">
    <property type="entry name" value="CarbopepD_reg_2"/>
    <property type="match status" value="1"/>
</dbReference>
<keyword evidence="7 11" id="KW-0798">TonB box</keyword>
<dbReference type="FunFam" id="2.60.40.1120:FF:000003">
    <property type="entry name" value="Outer membrane protein Omp121"/>
    <property type="match status" value="1"/>
</dbReference>
<comment type="caution">
    <text evidence="14">The sequence shown here is derived from an EMBL/GenBank/DDBJ whole genome shotgun (WGS) entry which is preliminary data.</text>
</comment>
<evidence type="ECO:0000256" key="7">
    <source>
        <dbReference type="ARBA" id="ARBA00023077"/>
    </source>
</evidence>
<name>A0A5M4AWY0_9BACT</name>
<dbReference type="Pfam" id="PF07660">
    <property type="entry name" value="STN"/>
    <property type="match status" value="1"/>
</dbReference>
<dbReference type="PROSITE" id="PS52016">
    <property type="entry name" value="TONB_DEPENDENT_REC_3"/>
    <property type="match status" value="1"/>
</dbReference>
<keyword evidence="8 10" id="KW-0472">Membrane</keyword>
<dbReference type="InterPro" id="IPR011662">
    <property type="entry name" value="Secretin/TonB_short_N"/>
</dbReference>
<dbReference type="GO" id="GO:0009279">
    <property type="term" value="C:cell outer membrane"/>
    <property type="evidence" value="ECO:0007669"/>
    <property type="project" value="UniProtKB-SubCell"/>
</dbReference>
<organism evidence="14 15">
    <name type="scientific">Prolixibacter bellariivorans</name>
    <dbReference type="NCBI Taxonomy" id="314319"/>
    <lineage>
        <taxon>Bacteria</taxon>
        <taxon>Pseudomonadati</taxon>
        <taxon>Bacteroidota</taxon>
        <taxon>Bacteroidia</taxon>
        <taxon>Marinilabiliales</taxon>
        <taxon>Prolixibacteraceae</taxon>
        <taxon>Prolixibacter</taxon>
    </lineage>
</organism>
<evidence type="ECO:0000259" key="13">
    <source>
        <dbReference type="SMART" id="SM00965"/>
    </source>
</evidence>
<feature type="chain" id="PRO_5024411135" evidence="12">
    <location>
        <begin position="17"/>
        <end position="1086"/>
    </location>
</feature>
<comment type="subcellular location">
    <subcellularLocation>
        <location evidence="1 10">Cell outer membrane</location>
        <topology evidence="1 10">Multi-pass membrane protein</topology>
    </subcellularLocation>
</comment>
<dbReference type="AlphaFoldDB" id="A0A5M4AWY0"/>
<sequence>MKLLVVFVFAALSTYAATSYSQEVMFNFNLRSVTVKQVFDQIENNSEFILIYNENAVDLNRTVSVRARNESVQDILDQVFRKTGNTYKIYDRQIVIKAPEQSPKMPKVSTFGQQQKTISGTVVDEDGMALPGVTVVIPGTTTGTVTDIDGKFSLDIPADAKNLSFSFIGYSTQVVPIGELTTFNIIMKPETTQLGEVVAVGYGVQRKSDLTGATDRLTADNMNKSVATSPVEMMQGRVSGVNITQNSGEPGTGMTVRIRGSNSIRSGQTPLYVVDGVPLDNANITPTGGSAAGYGSGSNLNPISFLNPDDIESIDILKDASSTAIYGARGANGVIIITTKKGKQGKGTITYDGYLGVSQISKKLDILSPSEFRSYTKADGSKLLDLGASTNWQDEIFTTAITQSHNLSYGGGTENFTYRSSFAYLDQEGIVKSTGMKKMNGNIKVSQKAFNGRLKLDANLTVSHIEDMRAPITESSGSGYEGDLILTALKLNPTYPIYNEDGTYYQHAIDQRNPVAMIKLIDDRTQTDRILANTSAEYEIIKDLKYKINIGFDRTNAERRVNQNKQLSYLSNKGEANINNITANNRMVNNYLTYLMDVGKDHSFNFLLGQEYQYIKLTTHNTKVNGFESEDIKYTNNLGYGNFSNADVSSSAKESELQSFFGRINYNYKQKYLFTFTGRYDGSSKFGKNKKYGFFPSAALAWRLSQEDFLSSSTIISNLKLRLGWGRTGNQEIEDKISLLSVGTHNDANGYANGALIPGITYIRTPNPNIQWETTEQTDFGLDFGFWNNRLSGTIDYFRKRTYDVLLDITSQEPAPTADQWQNVPNLNIINNGIELSLNGLLFQKKDLTLEIGGNFSYIKNEVKNLPVKLIETGNASGQGLSDTRVQIITNGEPIGTFYGMMFQGFDSNGKSVYKTDGEGNEVKDYLGSALPDFTYSLTSKLQFKGFDFSMFWYGSHGNKVYNNTANALFTKGALDKGYNVIQEVLYSNESPDNSNAFSSRFIEDASFLRLSNITVGYTFDAKKLDWLSSARIYVTGNNLALITNYSGYDPEVNTDANQDGVPSLGIDYTQYPKPRTFTFGVNLTF</sequence>
<keyword evidence="9 10" id="KW-0998">Cell outer membrane</keyword>
<keyword evidence="6" id="KW-0408">Iron</keyword>
<evidence type="ECO:0000313" key="14">
    <source>
        <dbReference type="EMBL" id="GET32091.1"/>
    </source>
</evidence>
<accession>A0A5M4AWY0</accession>
<dbReference type="RefSeq" id="WP_234406444.1">
    <property type="nucleotide sequence ID" value="NZ_BLAX01000001.1"/>
</dbReference>
<keyword evidence="4" id="KW-0406">Ion transport</keyword>
<dbReference type="InterPro" id="IPR039426">
    <property type="entry name" value="TonB-dep_rcpt-like"/>
</dbReference>
<keyword evidence="2 10" id="KW-0813">Transport</keyword>
<evidence type="ECO:0000256" key="3">
    <source>
        <dbReference type="ARBA" id="ARBA00022452"/>
    </source>
</evidence>
<dbReference type="Gene3D" id="2.60.40.1120">
    <property type="entry name" value="Carboxypeptidase-like, regulatory domain"/>
    <property type="match status" value="1"/>
</dbReference>
<dbReference type="Pfam" id="PF07715">
    <property type="entry name" value="Plug"/>
    <property type="match status" value="1"/>
</dbReference>
<proteinExistence type="inferred from homology"/>
<dbReference type="InterPro" id="IPR000531">
    <property type="entry name" value="Beta-barrel_TonB"/>
</dbReference>
<dbReference type="Gene3D" id="2.170.130.10">
    <property type="entry name" value="TonB-dependent receptor, plug domain"/>
    <property type="match status" value="1"/>
</dbReference>
<dbReference type="SMART" id="SM00965">
    <property type="entry name" value="STN"/>
    <property type="match status" value="1"/>
</dbReference>
<dbReference type="GO" id="GO:0006826">
    <property type="term" value="P:iron ion transport"/>
    <property type="evidence" value="ECO:0007669"/>
    <property type="project" value="UniProtKB-KW"/>
</dbReference>
<dbReference type="InterPro" id="IPR036942">
    <property type="entry name" value="Beta-barrel_TonB_sf"/>
</dbReference>
<dbReference type="EMBL" id="BLAX01000001">
    <property type="protein sequence ID" value="GET32091.1"/>
    <property type="molecule type" value="Genomic_DNA"/>
</dbReference>
<dbReference type="NCBIfam" id="TIGR04056">
    <property type="entry name" value="OMP_RagA_SusC"/>
    <property type="match status" value="1"/>
</dbReference>
<reference evidence="14 15" key="1">
    <citation type="submission" date="2019-10" db="EMBL/GenBank/DDBJ databases">
        <title>Prolixibacter strains distinguished by the presence of nitrate reductase genes were adept at nitrate-dependent anaerobic corrosion of metallic iron and carbon steel.</title>
        <authorList>
            <person name="Iino T."/>
            <person name="Shono N."/>
            <person name="Ito K."/>
            <person name="Nakamura R."/>
            <person name="Sueoka K."/>
            <person name="Harayama S."/>
            <person name="Ohkuma M."/>
        </authorList>
    </citation>
    <scope>NUCLEOTIDE SEQUENCE [LARGE SCALE GENOMIC DNA]</scope>
    <source>
        <strain evidence="14 15">JCM 13498</strain>
    </source>
</reference>
<keyword evidence="5 10" id="KW-0812">Transmembrane</keyword>
<evidence type="ECO:0000256" key="1">
    <source>
        <dbReference type="ARBA" id="ARBA00004571"/>
    </source>
</evidence>
<gene>
    <name evidence="14" type="ORF">PbJCM13498_09540</name>
</gene>
<dbReference type="InterPro" id="IPR008969">
    <property type="entry name" value="CarboxyPept-like_regulatory"/>
</dbReference>
<protein>
    <submittedName>
        <fullName evidence="14">SusC/RagA family TonB-linked outer membrane protein</fullName>
    </submittedName>
</protein>
<feature type="signal peptide" evidence="12">
    <location>
        <begin position="1"/>
        <end position="16"/>
    </location>
</feature>
<evidence type="ECO:0000256" key="8">
    <source>
        <dbReference type="ARBA" id="ARBA00023136"/>
    </source>
</evidence>
<evidence type="ECO:0000256" key="11">
    <source>
        <dbReference type="RuleBase" id="RU003357"/>
    </source>
</evidence>
<feature type="domain" description="Secretin/TonB short N-terminal" evidence="13">
    <location>
        <begin position="48"/>
        <end position="99"/>
    </location>
</feature>